<dbReference type="RefSeq" id="WP_135254374.1">
    <property type="nucleotide sequence ID" value="NZ_CP038865.1"/>
</dbReference>
<evidence type="ECO:0000256" key="1">
    <source>
        <dbReference type="ARBA" id="ARBA00004651"/>
    </source>
</evidence>
<feature type="transmembrane region" description="Helical" evidence="8">
    <location>
        <begin position="37"/>
        <end position="55"/>
    </location>
</feature>
<evidence type="ECO:0000256" key="3">
    <source>
        <dbReference type="ARBA" id="ARBA00022475"/>
    </source>
</evidence>
<keyword evidence="11" id="KW-1185">Reference proteome</keyword>
<evidence type="ECO:0000313" key="11">
    <source>
        <dbReference type="Proteomes" id="UP000296883"/>
    </source>
</evidence>
<dbReference type="EMBL" id="CP038865">
    <property type="protein sequence ID" value="QCA27993.1"/>
    <property type="molecule type" value="Genomic_DNA"/>
</dbReference>
<keyword evidence="4 8" id="KW-0812">Transmembrane</keyword>
<feature type="transmembrane region" description="Helical" evidence="8">
    <location>
        <begin position="109"/>
        <end position="132"/>
    </location>
</feature>
<evidence type="ECO:0000256" key="2">
    <source>
        <dbReference type="ARBA" id="ARBA00007776"/>
    </source>
</evidence>
<keyword evidence="3" id="KW-1003">Cell membrane</keyword>
<name>A0AAJ5JMD0_9ENTE</name>
<reference evidence="9 11" key="2">
    <citation type="journal article" date="2020" name="Int. J. Syst. Evol. Microbiol.">
        <title>Vagococcus xieshaowenii sp. nov., isolated from snow finch (Montifringilla taczanowskii) cloacal content.</title>
        <authorList>
            <person name="Ge Y."/>
            <person name="Yang J."/>
            <person name="Lai X.H."/>
            <person name="Zhang G."/>
            <person name="Jin D."/>
            <person name="Lu S."/>
            <person name="Wang B."/>
            <person name="Huang Y."/>
            <person name="Huang Y."/>
            <person name="Ren Z."/>
            <person name="Zhang X."/>
            <person name="Xu J."/>
        </authorList>
    </citation>
    <scope>NUCLEOTIDE SEQUENCE [LARGE SCALE GENOMIC DNA]</scope>
    <source>
        <strain evidence="9">Personal::cf-49</strain>
        <strain evidence="11">personal::cf-49</strain>
    </source>
</reference>
<organism evidence="10 12">
    <name type="scientific">Vagococcus xieshaowenii</name>
    <dbReference type="NCBI Taxonomy" id="2562451"/>
    <lineage>
        <taxon>Bacteria</taxon>
        <taxon>Bacillati</taxon>
        <taxon>Bacillota</taxon>
        <taxon>Bacilli</taxon>
        <taxon>Lactobacillales</taxon>
        <taxon>Enterococcaceae</taxon>
        <taxon>Vagococcus</taxon>
    </lineage>
</organism>
<gene>
    <name evidence="10" type="primary">mreD</name>
    <name evidence="10" type="ORF">E4031_05145</name>
    <name evidence="9" type="ORF">E4Z98_00980</name>
</gene>
<keyword evidence="6 8" id="KW-1133">Transmembrane helix</keyword>
<sequence>MKENIVIKIWLPFLLLMVTLLDSQLSNILRIAFENQYVILSHFMLLGLILASLFFNQRYMTILSIILGLIIDNYYYGILGIWTVSLPITVSIAYWIFKYIKPSIPSLFLSLVIFITLLDSSAYFIQVVFGLIEGNFINFIARELGPTLIMNIFFFVILAYPINKLLNRKR</sequence>
<reference evidence="10 12" key="1">
    <citation type="submission" date="2019-03" db="EMBL/GenBank/DDBJ databases">
        <title>Vagococcus sp. was isolated fron gut of Carduelis flavirostris.</title>
        <authorList>
            <person name="Ge Y."/>
        </authorList>
    </citation>
    <scope>NUCLEOTIDE SEQUENCE [LARGE SCALE GENOMIC DNA]</scope>
    <source>
        <strain evidence="10 12">CF-210</strain>
    </source>
</reference>
<comment type="subcellular location">
    <subcellularLocation>
        <location evidence="1">Cell membrane</location>
        <topology evidence="1">Multi-pass membrane protein</topology>
    </subcellularLocation>
</comment>
<comment type="similarity">
    <text evidence="2">Belongs to the MreD family.</text>
</comment>
<dbReference type="EMBL" id="SRHU01000021">
    <property type="protein sequence ID" value="TFZ41240.1"/>
    <property type="molecule type" value="Genomic_DNA"/>
</dbReference>
<evidence type="ECO:0000256" key="8">
    <source>
        <dbReference type="SAM" id="Phobius"/>
    </source>
</evidence>
<evidence type="ECO:0000256" key="5">
    <source>
        <dbReference type="ARBA" id="ARBA00022960"/>
    </source>
</evidence>
<feature type="transmembrane region" description="Helical" evidence="8">
    <location>
        <begin position="75"/>
        <end position="97"/>
    </location>
</feature>
<protein>
    <submittedName>
        <fullName evidence="10">Rod shape-determining protein MreD</fullName>
    </submittedName>
</protein>
<evidence type="ECO:0000256" key="4">
    <source>
        <dbReference type="ARBA" id="ARBA00022692"/>
    </source>
</evidence>
<accession>A0AAJ5JMD0</accession>
<dbReference type="Pfam" id="PF04093">
    <property type="entry name" value="MreD"/>
    <property type="match status" value="1"/>
</dbReference>
<evidence type="ECO:0000313" key="12">
    <source>
        <dbReference type="Proteomes" id="UP000297725"/>
    </source>
</evidence>
<dbReference type="InterPro" id="IPR007227">
    <property type="entry name" value="Cell_shape_determining_MreD"/>
</dbReference>
<evidence type="ECO:0000256" key="7">
    <source>
        <dbReference type="ARBA" id="ARBA00023136"/>
    </source>
</evidence>
<feature type="transmembrane region" description="Helical" evidence="8">
    <location>
        <begin position="144"/>
        <end position="162"/>
    </location>
</feature>
<dbReference type="NCBIfam" id="TIGR03426">
    <property type="entry name" value="shape_MreD"/>
    <property type="match status" value="1"/>
</dbReference>
<keyword evidence="7 8" id="KW-0472">Membrane</keyword>
<proteinExistence type="inferred from homology"/>
<dbReference type="Proteomes" id="UP000296883">
    <property type="component" value="Chromosome"/>
</dbReference>
<evidence type="ECO:0000313" key="10">
    <source>
        <dbReference type="EMBL" id="TFZ41240.1"/>
    </source>
</evidence>
<dbReference type="Proteomes" id="UP000297725">
    <property type="component" value="Unassembled WGS sequence"/>
</dbReference>
<dbReference type="GO" id="GO:0008360">
    <property type="term" value="P:regulation of cell shape"/>
    <property type="evidence" value="ECO:0007669"/>
    <property type="project" value="UniProtKB-KW"/>
</dbReference>
<evidence type="ECO:0000256" key="6">
    <source>
        <dbReference type="ARBA" id="ARBA00022989"/>
    </source>
</evidence>
<keyword evidence="5" id="KW-0133">Cell shape</keyword>
<evidence type="ECO:0000313" key="9">
    <source>
        <dbReference type="EMBL" id="QCA27993.1"/>
    </source>
</evidence>
<dbReference type="AlphaFoldDB" id="A0AAJ5JMD0"/>
<dbReference type="GO" id="GO:0005886">
    <property type="term" value="C:plasma membrane"/>
    <property type="evidence" value="ECO:0007669"/>
    <property type="project" value="UniProtKB-SubCell"/>
</dbReference>